<reference evidence="3" key="2">
    <citation type="journal article" date="2009" name="Genome Res.">
        <title>Comparative genomic analyses of the human fungal pathogens Coccidioides and their relatives.</title>
        <authorList>
            <person name="Sharpton T.J."/>
            <person name="Stajich J.E."/>
            <person name="Rounsley S.D."/>
            <person name="Gardner M.J."/>
            <person name="Wortman J.R."/>
            <person name="Jordar V.S."/>
            <person name="Maiti R."/>
            <person name="Kodira C.D."/>
            <person name="Neafsey D.E."/>
            <person name="Zeng Q."/>
            <person name="Hung C.-Y."/>
            <person name="McMahan C."/>
            <person name="Muszewska A."/>
            <person name="Grynberg M."/>
            <person name="Mandel M.A."/>
            <person name="Kellner E.M."/>
            <person name="Barker B.M."/>
            <person name="Galgiani J.N."/>
            <person name="Orbach M.J."/>
            <person name="Kirkland T.N."/>
            <person name="Cole G.T."/>
            <person name="Henn M.R."/>
            <person name="Birren B.W."/>
            <person name="Taylor J.W."/>
        </authorList>
    </citation>
    <scope>NUCLEOTIDE SEQUENCE [LARGE SCALE GENOMIC DNA]</scope>
    <source>
        <strain evidence="3">RMSCC 3488</strain>
    </source>
</reference>
<evidence type="ECO:0000313" key="2">
    <source>
        <dbReference type="EMBL" id="KMM71527.1"/>
    </source>
</evidence>
<proteinExistence type="predicted"/>
<dbReference type="VEuPathDB" id="FungiDB:CPAG_07834"/>
<name>A0A0J6II43_COCPO</name>
<protein>
    <submittedName>
        <fullName evidence="2">Uncharacterized protein</fullName>
    </submittedName>
</protein>
<gene>
    <name evidence="2" type="ORF">CPAG_07834</name>
</gene>
<dbReference type="Proteomes" id="UP000054567">
    <property type="component" value="Unassembled WGS sequence"/>
</dbReference>
<evidence type="ECO:0000313" key="3">
    <source>
        <dbReference type="Proteomes" id="UP000054567"/>
    </source>
</evidence>
<organism evidence="2 3">
    <name type="scientific">Coccidioides posadasii RMSCC 3488</name>
    <dbReference type="NCBI Taxonomy" id="454284"/>
    <lineage>
        <taxon>Eukaryota</taxon>
        <taxon>Fungi</taxon>
        <taxon>Dikarya</taxon>
        <taxon>Ascomycota</taxon>
        <taxon>Pezizomycotina</taxon>
        <taxon>Eurotiomycetes</taxon>
        <taxon>Eurotiomycetidae</taxon>
        <taxon>Onygenales</taxon>
        <taxon>Onygenaceae</taxon>
        <taxon>Coccidioides</taxon>
    </lineage>
</organism>
<reference evidence="3" key="3">
    <citation type="journal article" date="2010" name="Genome Res.">
        <title>Population genomic sequencing of Coccidioides fungi reveals recent hybridization and transposon control.</title>
        <authorList>
            <person name="Neafsey D.E."/>
            <person name="Barker B.M."/>
            <person name="Sharpton T.J."/>
            <person name="Stajich J.E."/>
            <person name="Park D.J."/>
            <person name="Whiston E."/>
            <person name="Hung C.-Y."/>
            <person name="McMahan C."/>
            <person name="White J."/>
            <person name="Sykes S."/>
            <person name="Heiman D."/>
            <person name="Young S."/>
            <person name="Zeng Q."/>
            <person name="Abouelleil A."/>
            <person name="Aftuck L."/>
            <person name="Bessette D."/>
            <person name="Brown A."/>
            <person name="FitzGerald M."/>
            <person name="Lui A."/>
            <person name="Macdonald J.P."/>
            <person name="Priest M."/>
            <person name="Orbach M.J."/>
            <person name="Galgiani J.N."/>
            <person name="Kirkland T.N."/>
            <person name="Cole G.T."/>
            <person name="Birren B.W."/>
            <person name="Henn M.R."/>
            <person name="Taylor J.W."/>
            <person name="Rounsley S.D."/>
        </authorList>
    </citation>
    <scope>NUCLEOTIDE SEQUENCE [LARGE SCALE GENOMIC DNA]</scope>
    <source>
        <strain evidence="3">RMSCC 3488</strain>
    </source>
</reference>
<evidence type="ECO:0000256" key="1">
    <source>
        <dbReference type="SAM" id="MobiDB-lite"/>
    </source>
</evidence>
<dbReference type="EMBL" id="DS268113">
    <property type="protein sequence ID" value="KMM71527.1"/>
    <property type="molecule type" value="Genomic_DNA"/>
</dbReference>
<accession>A0A0J6II43</accession>
<dbReference type="AlphaFoldDB" id="A0A0J6II43"/>
<sequence>MRREKSITNTRSRRPEANGGGVLAGAAPARSPGRILGRRKTWREMTALPLGQGEMVPWSSLVVQEYPGLFTSPCPCTFLRSSRIISSPSSFGSDPPWRPFPRLCRISIPSAAGRSLGSSMETNHRLQPMLDPIHRRSIHVVPLLLQRRPKFEFCNGTTFHRPKRKQLKRANPCWASMTPRLIIPKPSVSGISTTPASRLPHLQRLSPGLIPVDRMPGIERITAFQAKHPEKWCCCQDS</sequence>
<feature type="region of interest" description="Disordered" evidence="1">
    <location>
        <begin position="1"/>
        <end position="33"/>
    </location>
</feature>
<reference evidence="2 3" key="1">
    <citation type="submission" date="2007-06" db="EMBL/GenBank/DDBJ databases">
        <title>The Genome Sequence of Coccidioides posadasii RMSCC_3488.</title>
        <authorList>
            <consortium name="Coccidioides Genome Resources Consortium"/>
            <consortium name="The Broad Institute Genome Sequencing Platform"/>
            <person name="Henn M.R."/>
            <person name="Sykes S."/>
            <person name="Young S."/>
            <person name="Jaffe D."/>
            <person name="Berlin A."/>
            <person name="Alvarez P."/>
            <person name="Butler J."/>
            <person name="Gnerre S."/>
            <person name="Grabherr M."/>
            <person name="Mauceli E."/>
            <person name="Brockman W."/>
            <person name="Kodira C."/>
            <person name="Alvarado L."/>
            <person name="Zeng Q."/>
            <person name="Crawford M."/>
            <person name="Antoine C."/>
            <person name="Devon K."/>
            <person name="Galgiani J."/>
            <person name="Orsborn K."/>
            <person name="Lewis M.L."/>
            <person name="Nusbaum C."/>
            <person name="Galagan J."/>
            <person name="Birren B."/>
        </authorList>
    </citation>
    <scope>NUCLEOTIDE SEQUENCE [LARGE SCALE GENOMIC DNA]</scope>
    <source>
        <strain evidence="2 3">RMSCC 3488</strain>
    </source>
</reference>